<dbReference type="Pfam" id="PF00389">
    <property type="entry name" value="2-Hacid_dh"/>
    <property type="match status" value="1"/>
</dbReference>
<feature type="domain" description="D-isomer specific 2-hydroxyacid dehydrogenase NAD-binding" evidence="6">
    <location>
        <begin position="112"/>
        <end position="284"/>
    </location>
</feature>
<proteinExistence type="inferred from homology"/>
<accession>A0A6L6J6S8</accession>
<keyword evidence="1" id="KW-0521">NADP</keyword>
<dbReference type="Pfam" id="PF02826">
    <property type="entry name" value="2-Hacid_dh_C"/>
    <property type="match status" value="1"/>
</dbReference>
<reference evidence="7 8" key="1">
    <citation type="submission" date="2019-11" db="EMBL/GenBank/DDBJ databases">
        <authorList>
            <person name="Dong K."/>
        </authorList>
    </citation>
    <scope>NUCLEOTIDE SEQUENCE [LARGE SCALE GENOMIC DNA]</scope>
    <source>
        <strain evidence="7 8">NBRC 111993</strain>
    </source>
</reference>
<evidence type="ECO:0000256" key="3">
    <source>
        <dbReference type="ARBA" id="ARBA00023027"/>
    </source>
</evidence>
<evidence type="ECO:0000259" key="5">
    <source>
        <dbReference type="Pfam" id="PF00389"/>
    </source>
</evidence>
<dbReference type="InterPro" id="IPR006140">
    <property type="entry name" value="D-isomer_DH_NAD-bd"/>
</dbReference>
<comment type="caution">
    <text evidence="7">The sequence shown here is derived from an EMBL/GenBank/DDBJ whole genome shotgun (WGS) entry which is preliminary data.</text>
</comment>
<dbReference type="InterPro" id="IPR036291">
    <property type="entry name" value="NAD(P)-bd_dom_sf"/>
</dbReference>
<dbReference type="InterPro" id="IPR006139">
    <property type="entry name" value="D-isomer_2_OHA_DH_cat_dom"/>
</dbReference>
<protein>
    <submittedName>
        <fullName evidence="7">2-hydroxyacid dehydrogenase</fullName>
    </submittedName>
</protein>
<dbReference type="EMBL" id="WMIE01000001">
    <property type="protein sequence ID" value="MTH76865.1"/>
    <property type="molecule type" value="Genomic_DNA"/>
</dbReference>
<dbReference type="Gene3D" id="3.40.50.720">
    <property type="entry name" value="NAD(P)-binding Rossmann-like Domain"/>
    <property type="match status" value="2"/>
</dbReference>
<evidence type="ECO:0000256" key="4">
    <source>
        <dbReference type="RuleBase" id="RU003719"/>
    </source>
</evidence>
<keyword evidence="3" id="KW-0520">NAD</keyword>
<name>A0A6L6J6S8_9RHOB</name>
<keyword evidence="2 4" id="KW-0560">Oxidoreductase</keyword>
<evidence type="ECO:0000313" key="8">
    <source>
        <dbReference type="Proteomes" id="UP000478183"/>
    </source>
</evidence>
<dbReference type="Proteomes" id="UP000478183">
    <property type="component" value="Unassembled WGS sequence"/>
</dbReference>
<organism evidence="7 8">
    <name type="scientific">Paracoccus aestuariivivens</name>
    <dbReference type="NCBI Taxonomy" id="1820333"/>
    <lineage>
        <taxon>Bacteria</taxon>
        <taxon>Pseudomonadati</taxon>
        <taxon>Pseudomonadota</taxon>
        <taxon>Alphaproteobacteria</taxon>
        <taxon>Rhodobacterales</taxon>
        <taxon>Paracoccaceae</taxon>
        <taxon>Paracoccus</taxon>
    </lineage>
</organism>
<dbReference type="GO" id="GO:0030267">
    <property type="term" value="F:glyoxylate reductase (NADPH) activity"/>
    <property type="evidence" value="ECO:0007669"/>
    <property type="project" value="TreeGrafter"/>
</dbReference>
<dbReference type="FunFam" id="3.40.50.720:FF:000213">
    <property type="entry name" value="Putative 2-hydroxyacid dehydrogenase"/>
    <property type="match status" value="1"/>
</dbReference>
<comment type="similarity">
    <text evidence="4">Belongs to the D-isomer specific 2-hydroxyacid dehydrogenase family.</text>
</comment>
<dbReference type="CDD" id="cd12156">
    <property type="entry name" value="HPPR"/>
    <property type="match status" value="1"/>
</dbReference>
<evidence type="ECO:0000256" key="2">
    <source>
        <dbReference type="ARBA" id="ARBA00023002"/>
    </source>
</evidence>
<evidence type="ECO:0000256" key="1">
    <source>
        <dbReference type="ARBA" id="ARBA00022857"/>
    </source>
</evidence>
<dbReference type="GO" id="GO:0005829">
    <property type="term" value="C:cytosol"/>
    <property type="evidence" value="ECO:0007669"/>
    <property type="project" value="TreeGrafter"/>
</dbReference>
<feature type="domain" description="D-isomer specific 2-hydroxyacid dehydrogenase catalytic" evidence="5">
    <location>
        <begin position="5"/>
        <end position="316"/>
    </location>
</feature>
<dbReference type="PANTHER" id="PTHR10996:SF178">
    <property type="entry name" value="2-HYDROXYACID DEHYDROGENASE YGL185C-RELATED"/>
    <property type="match status" value="1"/>
</dbReference>
<dbReference type="SUPFAM" id="SSF52283">
    <property type="entry name" value="Formate/glycerate dehydrogenase catalytic domain-like"/>
    <property type="match status" value="1"/>
</dbReference>
<dbReference type="PANTHER" id="PTHR10996">
    <property type="entry name" value="2-HYDROXYACID DEHYDROGENASE-RELATED"/>
    <property type="match status" value="1"/>
</dbReference>
<sequence>MKQDVLVCTPIRPEKLAILEETYNVFPLYKLTDDAEREALIDKAGESCVAMVSNGHFPADEAFLSRLPKLQIAACSSVGYETLDVDAMTRRGIRFTHTPDVLTDDVADIAVLLMLAVRRNLVAGDAYVRSGDWGRKGMLPLTRTTSGRKVGIVGLGRIGAAIAKRCEALGMQIGYYGRKPKSGVAYQYFGDVTEMAGWSDVLIAAASGGPETQHLVSAQALDALGPEGSFINISRGSVVDEGALLDALESGKLGSAGLDVFLNEPNPDPRFGKLPNVVLYPHHASGTVETRDKMSQLVVDNLAAHFAGQPLLTPVN</sequence>
<dbReference type="RefSeq" id="WP_155094201.1">
    <property type="nucleotide sequence ID" value="NZ_WMIE01000001.1"/>
</dbReference>
<keyword evidence="8" id="KW-1185">Reference proteome</keyword>
<dbReference type="AlphaFoldDB" id="A0A6L6J6S8"/>
<dbReference type="GO" id="GO:0051287">
    <property type="term" value="F:NAD binding"/>
    <property type="evidence" value="ECO:0007669"/>
    <property type="project" value="InterPro"/>
</dbReference>
<dbReference type="InterPro" id="IPR050223">
    <property type="entry name" value="D-isomer_2-hydroxyacid_DH"/>
</dbReference>
<dbReference type="SUPFAM" id="SSF51735">
    <property type="entry name" value="NAD(P)-binding Rossmann-fold domains"/>
    <property type="match status" value="1"/>
</dbReference>
<evidence type="ECO:0000313" key="7">
    <source>
        <dbReference type="EMBL" id="MTH76865.1"/>
    </source>
</evidence>
<evidence type="ECO:0000259" key="6">
    <source>
        <dbReference type="Pfam" id="PF02826"/>
    </source>
</evidence>
<dbReference type="OrthoDB" id="9793626at2"/>
<gene>
    <name evidence="7" type="ORF">GL286_03885</name>
</gene>
<dbReference type="GO" id="GO:0016618">
    <property type="term" value="F:hydroxypyruvate reductase [NAD(P)H] activity"/>
    <property type="evidence" value="ECO:0007669"/>
    <property type="project" value="TreeGrafter"/>
</dbReference>